<organism evidence="1 2">
    <name type="scientific">Holothuria leucospilota</name>
    <name type="common">Black long sea cucumber</name>
    <name type="synonym">Mertensiothuria leucospilota</name>
    <dbReference type="NCBI Taxonomy" id="206669"/>
    <lineage>
        <taxon>Eukaryota</taxon>
        <taxon>Metazoa</taxon>
        <taxon>Echinodermata</taxon>
        <taxon>Eleutherozoa</taxon>
        <taxon>Echinozoa</taxon>
        <taxon>Holothuroidea</taxon>
        <taxon>Aspidochirotacea</taxon>
        <taxon>Aspidochirotida</taxon>
        <taxon>Holothuriidae</taxon>
        <taxon>Holothuria</taxon>
    </lineage>
</organism>
<dbReference type="EMBL" id="JAIZAY010000286">
    <property type="protein sequence ID" value="KAJ8018568.1"/>
    <property type="molecule type" value="Genomic_DNA"/>
</dbReference>
<dbReference type="Proteomes" id="UP001152320">
    <property type="component" value="Unassembled WGS sequence"/>
</dbReference>
<reference evidence="1" key="1">
    <citation type="submission" date="2021-10" db="EMBL/GenBank/DDBJ databases">
        <title>Tropical sea cucumber genome reveals ecological adaptation and Cuvierian tubules defense mechanism.</title>
        <authorList>
            <person name="Chen T."/>
        </authorList>
    </citation>
    <scope>NUCLEOTIDE SEQUENCE</scope>
    <source>
        <strain evidence="1">Nanhai2018</strain>
        <tissue evidence="1">Muscle</tissue>
    </source>
</reference>
<keyword evidence="2" id="KW-1185">Reference proteome</keyword>
<name>A0A9Q0Y9R6_HOLLE</name>
<evidence type="ECO:0000313" key="2">
    <source>
        <dbReference type="Proteomes" id="UP001152320"/>
    </source>
</evidence>
<dbReference type="AlphaFoldDB" id="A0A9Q0Y9R6"/>
<proteinExistence type="predicted"/>
<accession>A0A9Q0Y9R6</accession>
<comment type="caution">
    <text evidence="1">The sequence shown here is derived from an EMBL/GenBank/DDBJ whole genome shotgun (WGS) entry which is preliminary data.</text>
</comment>
<protein>
    <submittedName>
        <fullName evidence="1">Uncharacterized protein</fullName>
    </submittedName>
</protein>
<evidence type="ECO:0000313" key="1">
    <source>
        <dbReference type="EMBL" id="KAJ8018568.1"/>
    </source>
</evidence>
<sequence>MLHILLQDEHFSAKGLDQSGGRVYYAPVTRRPFHCVVIVQMITVVTSMMSEWFVEVRIVFFRNRMESWDDLTYLNINDSTAQTHVNFMCAMGSEGLYVKQLNTMIIFSMKECWG</sequence>
<gene>
    <name evidence="1" type="ORF">HOLleu_43372</name>
</gene>